<dbReference type="KEGG" id="cko:CKO_00387"/>
<dbReference type="HOGENOM" id="CLU_2841868_0_0_6"/>
<protein>
    <submittedName>
        <fullName evidence="1">Uncharacterized protein</fullName>
    </submittedName>
</protein>
<evidence type="ECO:0000313" key="2">
    <source>
        <dbReference type="Proteomes" id="UP000008148"/>
    </source>
</evidence>
<dbReference type="EMBL" id="CP000822">
    <property type="protein sequence ID" value="ABV11550.1"/>
    <property type="molecule type" value="Genomic_DNA"/>
</dbReference>
<gene>
    <name evidence="1" type="ordered locus">CKO_00387</name>
</gene>
<accession>A8ADI8</accession>
<reference evidence="1 2" key="1">
    <citation type="submission" date="2007-08" db="EMBL/GenBank/DDBJ databases">
        <authorList>
            <consortium name="The Citrobacter koseri Genome Sequencing Project"/>
            <person name="McClelland M."/>
            <person name="Sanderson E.K."/>
            <person name="Porwollik S."/>
            <person name="Spieth J."/>
            <person name="Clifton W.S."/>
            <person name="Latreille P."/>
            <person name="Courtney L."/>
            <person name="Wang C."/>
            <person name="Pepin K."/>
            <person name="Bhonagiri V."/>
            <person name="Nash W."/>
            <person name="Johnson M."/>
            <person name="Thiruvilangam P."/>
            <person name="Wilson R."/>
        </authorList>
    </citation>
    <scope>NUCLEOTIDE SEQUENCE [LARGE SCALE GENOMIC DNA]</scope>
    <source>
        <strain evidence="2">ATCC BAA-895 / CDC 4225-83 / SGSC4696</strain>
    </source>
</reference>
<name>A8ADI8_CITK8</name>
<proteinExistence type="predicted"/>
<keyword evidence="2" id="KW-1185">Reference proteome</keyword>
<organism evidence="1 2">
    <name type="scientific">Citrobacter koseri (strain ATCC BAA-895 / CDC 4225-83 / SGSC4696)</name>
    <dbReference type="NCBI Taxonomy" id="290338"/>
    <lineage>
        <taxon>Bacteria</taxon>
        <taxon>Pseudomonadati</taxon>
        <taxon>Pseudomonadota</taxon>
        <taxon>Gammaproteobacteria</taxon>
        <taxon>Enterobacterales</taxon>
        <taxon>Enterobacteriaceae</taxon>
        <taxon>Citrobacter</taxon>
    </lineage>
</organism>
<dbReference type="Proteomes" id="UP000008148">
    <property type="component" value="Chromosome"/>
</dbReference>
<sequence length="65" mass="7054">MIVVITISSCLKTLISAEVNRPSAVPAISGGQIRQSLTILFYVSIYILYRSSGKTVLVIGWLLSL</sequence>
<evidence type="ECO:0000313" key="1">
    <source>
        <dbReference type="EMBL" id="ABV11550.1"/>
    </source>
</evidence>
<dbReference type="AlphaFoldDB" id="A8ADI8"/>
<dbReference type="STRING" id="290338.CKO_00387"/>